<dbReference type="Pfam" id="PF06052">
    <property type="entry name" value="3-HAO"/>
    <property type="match status" value="1"/>
</dbReference>
<dbReference type="HAMAP" id="MF_00825">
    <property type="entry name" value="3_HAO"/>
    <property type="match status" value="1"/>
</dbReference>
<evidence type="ECO:0000256" key="6">
    <source>
        <dbReference type="ARBA" id="ARBA00023004"/>
    </source>
</evidence>
<gene>
    <name evidence="7" type="primary">nbaC</name>
    <name evidence="8" type="ORF">FLL46_20725</name>
</gene>
<evidence type="ECO:0000256" key="3">
    <source>
        <dbReference type="ARBA" id="ARBA00022723"/>
    </source>
</evidence>
<dbReference type="OrthoDB" id="5002379at2"/>
<feature type="binding site" evidence="7">
    <location>
        <position position="95"/>
    </location>
    <ligand>
        <name>substrate</name>
    </ligand>
</feature>
<sequence>MQVINFQKWIDENRDKLLPPVCNKEVYREGDMIIMVVGGPNGRKDFHYNEGPEFFYQLEGEMLLRTQQNNQVVDYPIKAGEVFLLPPKVPHSPVRFENSIGLVVEQVRRPEETDGLMWFCEQCNHKLYEEYFPLTDIEKDFGGAFNRFLSSEELRTCDKCGDVMPHNKYDFDKQQSGKE</sequence>
<dbReference type="CDD" id="cd06123">
    <property type="entry name" value="cupin_HAO"/>
    <property type="match status" value="1"/>
</dbReference>
<dbReference type="NCBIfam" id="NF009763">
    <property type="entry name" value="PRK13264.1"/>
    <property type="match status" value="1"/>
</dbReference>
<feature type="binding site" evidence="7">
    <location>
        <position position="53"/>
    </location>
    <ligand>
        <name>Fe cation</name>
        <dbReference type="ChEBI" id="CHEBI:24875"/>
        <label>1</label>
        <note>catalytic</note>
    </ligand>
</feature>
<dbReference type="EC" id="1.13.11.6" evidence="7"/>
<dbReference type="InterPro" id="IPR014710">
    <property type="entry name" value="RmlC-like_jellyroll"/>
</dbReference>
<dbReference type="Proteomes" id="UP000315439">
    <property type="component" value="Unassembled WGS sequence"/>
</dbReference>
<organism evidence="8 9">
    <name type="scientific">Aliikangiella coralliicola</name>
    <dbReference type="NCBI Taxonomy" id="2592383"/>
    <lineage>
        <taxon>Bacteria</taxon>
        <taxon>Pseudomonadati</taxon>
        <taxon>Pseudomonadota</taxon>
        <taxon>Gammaproteobacteria</taxon>
        <taxon>Oceanospirillales</taxon>
        <taxon>Pleioneaceae</taxon>
        <taxon>Aliikangiella</taxon>
    </lineage>
</organism>
<evidence type="ECO:0000256" key="5">
    <source>
        <dbReference type="ARBA" id="ARBA00023002"/>
    </source>
</evidence>
<keyword evidence="6 7" id="KW-0408">Iron</keyword>
<comment type="pathway">
    <text evidence="7">Cofactor biosynthesis; NAD(+) biosynthesis; quinolinate from L-kynurenine: step 3/3.</text>
</comment>
<dbReference type="PANTHER" id="PTHR15497:SF1">
    <property type="entry name" value="3-HYDROXYANTHRANILATE 3,4-DIOXYGENASE"/>
    <property type="match status" value="1"/>
</dbReference>
<dbReference type="GO" id="GO:0006569">
    <property type="term" value="P:L-tryptophan catabolic process"/>
    <property type="evidence" value="ECO:0007669"/>
    <property type="project" value="UniProtKB-UniRule"/>
</dbReference>
<keyword evidence="4 7" id="KW-0223">Dioxygenase</keyword>
<dbReference type="NCBIfam" id="TIGR03037">
    <property type="entry name" value="anthran_nbaC"/>
    <property type="match status" value="1"/>
</dbReference>
<keyword evidence="2 7" id="KW-0662">Pyridine nucleotide biosynthesis</keyword>
<dbReference type="AlphaFoldDB" id="A0A545U879"/>
<dbReference type="GO" id="GO:0008198">
    <property type="term" value="F:ferrous iron binding"/>
    <property type="evidence" value="ECO:0007669"/>
    <property type="project" value="UniProtKB-UniRule"/>
</dbReference>
<keyword evidence="9" id="KW-1185">Reference proteome</keyword>
<comment type="caution">
    <text evidence="8">The sequence shown here is derived from an EMBL/GenBank/DDBJ whole genome shotgun (WGS) entry which is preliminary data.</text>
</comment>
<comment type="subunit">
    <text evidence="7">Homodimer.</text>
</comment>
<feature type="binding site" evidence="7">
    <location>
        <position position="120"/>
    </location>
    <ligand>
        <name>Fe cation</name>
        <dbReference type="ChEBI" id="CHEBI:24875"/>
        <label>2</label>
    </ligand>
</feature>
<proteinExistence type="inferred from homology"/>
<dbReference type="Gene3D" id="2.60.120.10">
    <property type="entry name" value="Jelly Rolls"/>
    <property type="match status" value="1"/>
</dbReference>
<evidence type="ECO:0000256" key="1">
    <source>
        <dbReference type="ARBA" id="ARBA00002752"/>
    </source>
</evidence>
<dbReference type="InterPro" id="IPR010329">
    <property type="entry name" value="3hydroanth_dOase"/>
</dbReference>
<dbReference type="EMBL" id="VIKS01000012">
    <property type="protein sequence ID" value="TQV85613.1"/>
    <property type="molecule type" value="Genomic_DNA"/>
</dbReference>
<comment type="cofactor">
    <cofactor evidence="7">
        <name>Fe(2+)</name>
        <dbReference type="ChEBI" id="CHEBI:29033"/>
    </cofactor>
    <text evidence="7">Binds 2 Fe(2+) ions per subunit.</text>
</comment>
<feature type="binding site" evidence="7">
    <location>
        <position position="160"/>
    </location>
    <ligand>
        <name>Fe cation</name>
        <dbReference type="ChEBI" id="CHEBI:24875"/>
        <label>2</label>
    </ligand>
</feature>
<name>A0A545U879_9GAMM</name>
<dbReference type="GO" id="GO:0019805">
    <property type="term" value="P:quinolinate biosynthetic process"/>
    <property type="evidence" value="ECO:0007669"/>
    <property type="project" value="UniProtKB-UniRule"/>
</dbReference>
<accession>A0A545U879</accession>
<evidence type="ECO:0000313" key="8">
    <source>
        <dbReference type="EMBL" id="TQV85613.1"/>
    </source>
</evidence>
<comment type="similarity">
    <text evidence="7">Belongs to the 3-HAO family.</text>
</comment>
<feature type="binding site" evidence="7">
    <location>
        <position position="91"/>
    </location>
    <ligand>
        <name>Fe cation</name>
        <dbReference type="ChEBI" id="CHEBI:24875"/>
        <label>1</label>
        <note>catalytic</note>
    </ligand>
</feature>
<dbReference type="GO" id="GO:0000334">
    <property type="term" value="F:3-hydroxyanthranilate 3,4-dioxygenase activity"/>
    <property type="evidence" value="ECO:0007669"/>
    <property type="project" value="UniProtKB-UniRule"/>
</dbReference>
<feature type="binding site" evidence="7">
    <location>
        <position position="105"/>
    </location>
    <ligand>
        <name>substrate</name>
    </ligand>
</feature>
<dbReference type="GO" id="GO:0009435">
    <property type="term" value="P:NAD+ biosynthetic process"/>
    <property type="evidence" value="ECO:0007669"/>
    <property type="project" value="UniProtKB-UniPathway"/>
</dbReference>
<feature type="binding site" evidence="7">
    <location>
        <position position="123"/>
    </location>
    <ligand>
        <name>Fe cation</name>
        <dbReference type="ChEBI" id="CHEBI:24875"/>
        <label>2</label>
    </ligand>
</feature>
<evidence type="ECO:0000256" key="4">
    <source>
        <dbReference type="ARBA" id="ARBA00022964"/>
    </source>
</evidence>
<reference evidence="8 9" key="1">
    <citation type="submission" date="2019-07" db="EMBL/GenBank/DDBJ databases">
        <title>Draft genome for Aliikangiella sp. M105.</title>
        <authorList>
            <person name="Wang G."/>
        </authorList>
    </citation>
    <scope>NUCLEOTIDE SEQUENCE [LARGE SCALE GENOMIC DNA]</scope>
    <source>
        <strain evidence="8 9">M105</strain>
    </source>
</reference>
<dbReference type="InterPro" id="IPR011051">
    <property type="entry name" value="RmlC_Cupin_sf"/>
</dbReference>
<keyword evidence="5 7" id="KW-0560">Oxidoreductase</keyword>
<dbReference type="SUPFAM" id="SSF51182">
    <property type="entry name" value="RmlC-like cupins"/>
    <property type="match status" value="1"/>
</dbReference>
<evidence type="ECO:0000313" key="9">
    <source>
        <dbReference type="Proteomes" id="UP000315439"/>
    </source>
</evidence>
<dbReference type="UniPathway" id="UPA00253">
    <property type="reaction ID" value="UER00330"/>
</dbReference>
<evidence type="ECO:0000256" key="2">
    <source>
        <dbReference type="ARBA" id="ARBA00022642"/>
    </source>
</evidence>
<feature type="binding site" evidence="7">
    <location>
        <position position="157"/>
    </location>
    <ligand>
        <name>Fe cation</name>
        <dbReference type="ChEBI" id="CHEBI:24875"/>
        <label>2</label>
    </ligand>
</feature>
<comment type="function">
    <text evidence="1 7">Catalyzes the oxidative ring opening of 3-hydroxyanthranilate to 2-amino-3-carboxymuconate semialdehyde, which spontaneously cyclizes to quinolinate.</text>
</comment>
<comment type="catalytic activity">
    <reaction evidence="7">
        <text>3-hydroxyanthranilate + O2 = (2Z,4Z)-2-amino-3-carboxymuconate 6-semialdehyde</text>
        <dbReference type="Rhea" id="RHEA:17953"/>
        <dbReference type="ChEBI" id="CHEBI:15379"/>
        <dbReference type="ChEBI" id="CHEBI:36559"/>
        <dbReference type="ChEBI" id="CHEBI:77612"/>
        <dbReference type="EC" id="1.13.11.6"/>
    </reaction>
</comment>
<evidence type="ECO:0000256" key="7">
    <source>
        <dbReference type="HAMAP-Rule" id="MF_00825"/>
    </source>
</evidence>
<feature type="binding site" evidence="7">
    <location>
        <position position="47"/>
    </location>
    <ligand>
        <name>Fe cation</name>
        <dbReference type="ChEBI" id="CHEBI:24875"/>
        <label>1</label>
        <note>catalytic</note>
    </ligand>
</feature>
<feature type="binding site" evidence="7">
    <location>
        <position position="43"/>
    </location>
    <ligand>
        <name>O2</name>
        <dbReference type="ChEBI" id="CHEBI:15379"/>
    </ligand>
</feature>
<keyword evidence="3 7" id="KW-0479">Metal-binding</keyword>
<feature type="binding site" evidence="7">
    <location>
        <position position="53"/>
    </location>
    <ligand>
        <name>substrate</name>
    </ligand>
</feature>
<protein>
    <recommendedName>
        <fullName evidence="7">3-hydroxyanthranilate 3,4-dioxygenase</fullName>
        <ecNumber evidence="7">1.13.11.6</ecNumber>
    </recommendedName>
    <alternativeName>
        <fullName evidence="7">3-hydroxyanthranilate oxygenase</fullName>
        <shortName evidence="7">3-HAO</shortName>
    </alternativeName>
    <alternativeName>
        <fullName evidence="7">3-hydroxyanthranilic acid dioxygenase</fullName>
        <shortName evidence="7">HAD</shortName>
    </alternativeName>
</protein>
<dbReference type="GO" id="GO:0043420">
    <property type="term" value="P:anthranilate metabolic process"/>
    <property type="evidence" value="ECO:0007669"/>
    <property type="project" value="UniProtKB-UniRule"/>
</dbReference>
<dbReference type="PANTHER" id="PTHR15497">
    <property type="entry name" value="3-HYDROXYANTHRANILATE 3,4-DIOXYGENASE"/>
    <property type="match status" value="1"/>
</dbReference>